<dbReference type="PANTHER" id="PTHR46594:SF4">
    <property type="entry name" value="P-TYPE CATION-TRANSPORTING ATPASE"/>
    <property type="match status" value="1"/>
</dbReference>
<dbReference type="CDD" id="cd00371">
    <property type="entry name" value="HMA"/>
    <property type="match status" value="1"/>
</dbReference>
<proteinExistence type="predicted"/>
<evidence type="ECO:0000259" key="3">
    <source>
        <dbReference type="PROSITE" id="PS50846"/>
    </source>
</evidence>
<sequence length="68" mass="7679">MKEEKIEVKGMFCEKCQKAVESAVKSLDGVKEVKVDLKAGEVDVKFDQEEVELTEIEDEIRAAGYEVK</sequence>
<dbReference type="Proteomes" id="UP000295832">
    <property type="component" value="Unassembled WGS sequence"/>
</dbReference>
<dbReference type="PROSITE" id="PS50846">
    <property type="entry name" value="HMA_2"/>
    <property type="match status" value="1"/>
</dbReference>
<dbReference type="RefSeq" id="WP_134115686.1">
    <property type="nucleotide sequence ID" value="NZ_SOEG01000006.1"/>
</dbReference>
<dbReference type="EMBL" id="SOEG01000006">
    <property type="protein sequence ID" value="TDX52504.1"/>
    <property type="molecule type" value="Genomic_DNA"/>
</dbReference>
<dbReference type="InterPro" id="IPR036163">
    <property type="entry name" value="HMA_dom_sf"/>
</dbReference>
<evidence type="ECO:0000313" key="5">
    <source>
        <dbReference type="Proteomes" id="UP000295832"/>
    </source>
</evidence>
<comment type="caution">
    <text evidence="4">The sequence shown here is derived from an EMBL/GenBank/DDBJ whole genome shotgun (WGS) entry which is preliminary data.</text>
</comment>
<keyword evidence="5" id="KW-1185">Reference proteome</keyword>
<dbReference type="PANTHER" id="PTHR46594">
    <property type="entry name" value="P-TYPE CATION-TRANSPORTING ATPASE"/>
    <property type="match status" value="1"/>
</dbReference>
<gene>
    <name evidence="4" type="ORF">C7959_10667</name>
</gene>
<accession>A0A4V3GYH2</accession>
<dbReference type="SUPFAM" id="SSF55008">
    <property type="entry name" value="HMA, heavy metal-associated domain"/>
    <property type="match status" value="1"/>
</dbReference>
<feature type="domain" description="HMA" evidence="3">
    <location>
        <begin position="2"/>
        <end position="68"/>
    </location>
</feature>
<dbReference type="Pfam" id="PF00403">
    <property type="entry name" value="HMA"/>
    <property type="match status" value="1"/>
</dbReference>
<evidence type="ECO:0000256" key="2">
    <source>
        <dbReference type="ARBA" id="ARBA00022723"/>
    </source>
</evidence>
<dbReference type="STRING" id="926561.GCA_000379025_00742"/>
<evidence type="ECO:0000313" key="4">
    <source>
        <dbReference type="EMBL" id="TDX52504.1"/>
    </source>
</evidence>
<keyword evidence="2" id="KW-0479">Metal-binding</keyword>
<evidence type="ECO:0000256" key="1">
    <source>
        <dbReference type="ARBA" id="ARBA00015313"/>
    </source>
</evidence>
<dbReference type="Gene3D" id="3.30.70.100">
    <property type="match status" value="1"/>
</dbReference>
<name>A0A4V3GYH2_9FIRM</name>
<dbReference type="InterPro" id="IPR006121">
    <property type="entry name" value="HMA_dom"/>
</dbReference>
<dbReference type="AlphaFoldDB" id="A0A4V3GYH2"/>
<protein>
    <recommendedName>
        <fullName evidence="1">Copper chaperone CopZ</fullName>
    </recommendedName>
</protein>
<dbReference type="FunFam" id="3.30.70.100:FF:000001">
    <property type="entry name" value="ATPase copper transporting beta"/>
    <property type="match status" value="1"/>
</dbReference>
<organism evidence="4 5">
    <name type="scientific">Orenia marismortui</name>
    <dbReference type="NCBI Taxonomy" id="46469"/>
    <lineage>
        <taxon>Bacteria</taxon>
        <taxon>Bacillati</taxon>
        <taxon>Bacillota</taxon>
        <taxon>Clostridia</taxon>
        <taxon>Halanaerobiales</taxon>
        <taxon>Halobacteroidaceae</taxon>
        <taxon>Orenia</taxon>
    </lineage>
</organism>
<dbReference type="NCBIfam" id="TIGR00003">
    <property type="entry name" value="copper ion binding protein"/>
    <property type="match status" value="1"/>
</dbReference>
<dbReference type="GO" id="GO:0005507">
    <property type="term" value="F:copper ion binding"/>
    <property type="evidence" value="ECO:0007669"/>
    <property type="project" value="InterPro"/>
</dbReference>
<dbReference type="InterPro" id="IPR006122">
    <property type="entry name" value="HMA_Cu_ion-bd"/>
</dbReference>
<reference evidence="4 5" key="1">
    <citation type="submission" date="2019-03" db="EMBL/GenBank/DDBJ databases">
        <title>Subsurface microbial communities from deep shales in Ohio and West Virginia, USA.</title>
        <authorList>
            <person name="Wrighton K."/>
        </authorList>
    </citation>
    <scope>NUCLEOTIDE SEQUENCE [LARGE SCALE GENOMIC DNA]</scope>
    <source>
        <strain evidence="4 5">MSL 6dP</strain>
    </source>
</reference>